<dbReference type="PROSITE" id="PS00678">
    <property type="entry name" value="WD_REPEATS_1"/>
    <property type="match status" value="1"/>
</dbReference>
<evidence type="ECO:0000256" key="4">
    <source>
        <dbReference type="SAM" id="Coils"/>
    </source>
</evidence>
<keyword evidence="4" id="KW-0175">Coiled coil</keyword>
<dbReference type="SUPFAM" id="SSF50978">
    <property type="entry name" value="WD40 repeat-like"/>
    <property type="match status" value="1"/>
</dbReference>
<reference evidence="6" key="2">
    <citation type="submission" date="2015-08" db="UniProtKB">
        <authorList>
            <consortium name="WormBaseParasite"/>
        </authorList>
    </citation>
    <scope>IDENTIFICATION</scope>
</reference>
<dbReference type="PANTHER" id="PTHR19878">
    <property type="entry name" value="AUTOPHAGY PROTEIN 16-LIKE"/>
    <property type="match status" value="1"/>
</dbReference>
<dbReference type="Proteomes" id="UP000035680">
    <property type="component" value="Unassembled WGS sequence"/>
</dbReference>
<dbReference type="GO" id="GO:0043495">
    <property type="term" value="F:protein-membrane adaptor activity"/>
    <property type="evidence" value="ECO:0007669"/>
    <property type="project" value="TreeGrafter"/>
</dbReference>
<dbReference type="InterPro" id="IPR045160">
    <property type="entry name" value="ATG16"/>
</dbReference>
<dbReference type="WBParaSite" id="SVE_1795700.2">
    <property type="protein sequence ID" value="SVE_1795700.2"/>
    <property type="gene ID" value="SVE_1795700"/>
</dbReference>
<dbReference type="Gene3D" id="1.20.5.170">
    <property type="match status" value="1"/>
</dbReference>
<accession>A0A0K0FZS7</accession>
<evidence type="ECO:0000256" key="2">
    <source>
        <dbReference type="ARBA" id="ARBA00022737"/>
    </source>
</evidence>
<dbReference type="GO" id="GO:0000421">
    <property type="term" value="C:autophagosome membrane"/>
    <property type="evidence" value="ECO:0007669"/>
    <property type="project" value="TreeGrafter"/>
</dbReference>
<dbReference type="CDD" id="cd00200">
    <property type="entry name" value="WD40"/>
    <property type="match status" value="1"/>
</dbReference>
<dbReference type="Gene3D" id="2.130.10.10">
    <property type="entry name" value="YVTN repeat-like/Quinoprotein amine dehydrogenase"/>
    <property type="match status" value="2"/>
</dbReference>
<feature type="repeat" description="WD" evidence="3">
    <location>
        <begin position="478"/>
        <end position="506"/>
    </location>
</feature>
<dbReference type="InterPro" id="IPR019775">
    <property type="entry name" value="WD40_repeat_CS"/>
</dbReference>
<dbReference type="Pfam" id="PF00400">
    <property type="entry name" value="WD40"/>
    <property type="match status" value="4"/>
</dbReference>
<evidence type="ECO:0000256" key="1">
    <source>
        <dbReference type="ARBA" id="ARBA00022574"/>
    </source>
</evidence>
<dbReference type="InterPro" id="IPR015943">
    <property type="entry name" value="WD40/YVTN_repeat-like_dom_sf"/>
</dbReference>
<dbReference type="GO" id="GO:0000045">
    <property type="term" value="P:autophagosome assembly"/>
    <property type="evidence" value="ECO:0007669"/>
    <property type="project" value="InterPro"/>
</dbReference>
<dbReference type="GO" id="GO:0034045">
    <property type="term" value="C:phagophore assembly site membrane"/>
    <property type="evidence" value="ECO:0007669"/>
    <property type="project" value="TreeGrafter"/>
</dbReference>
<feature type="repeat" description="WD" evidence="3">
    <location>
        <begin position="334"/>
        <end position="375"/>
    </location>
</feature>
<dbReference type="InterPro" id="IPR001680">
    <property type="entry name" value="WD40_rpt"/>
</dbReference>
<keyword evidence="2" id="KW-0677">Repeat</keyword>
<name>A0A0K0FZS7_STRVS</name>
<dbReference type="InterPro" id="IPR036322">
    <property type="entry name" value="WD40_repeat_dom_sf"/>
</dbReference>
<dbReference type="SMART" id="SM00320">
    <property type="entry name" value="WD40"/>
    <property type="match status" value="5"/>
</dbReference>
<evidence type="ECO:0000313" key="6">
    <source>
        <dbReference type="WBParaSite" id="SVE_1795700.2"/>
    </source>
</evidence>
<dbReference type="AlphaFoldDB" id="A0A0K0FZS7"/>
<dbReference type="GO" id="GO:0034274">
    <property type="term" value="C:Atg12-Atg5-Atg16 complex"/>
    <property type="evidence" value="ECO:0007669"/>
    <property type="project" value="TreeGrafter"/>
</dbReference>
<feature type="coiled-coil region" evidence="4">
    <location>
        <begin position="26"/>
        <end position="150"/>
    </location>
</feature>
<proteinExistence type="predicted"/>
<organism evidence="5 6">
    <name type="scientific">Strongyloides venezuelensis</name>
    <name type="common">Threadworm</name>
    <dbReference type="NCBI Taxonomy" id="75913"/>
    <lineage>
        <taxon>Eukaryota</taxon>
        <taxon>Metazoa</taxon>
        <taxon>Ecdysozoa</taxon>
        <taxon>Nematoda</taxon>
        <taxon>Chromadorea</taxon>
        <taxon>Rhabditida</taxon>
        <taxon>Tylenchina</taxon>
        <taxon>Panagrolaimomorpha</taxon>
        <taxon>Strongyloidoidea</taxon>
        <taxon>Strongyloididae</taxon>
        <taxon>Strongyloides</taxon>
    </lineage>
</organism>
<protein>
    <submittedName>
        <fullName evidence="6">Autophagy-related protein 16-2 (inferred by orthology to a human protein)</fullName>
    </submittedName>
</protein>
<dbReference type="PROSITE" id="PS50082">
    <property type="entry name" value="WD_REPEATS_2"/>
    <property type="match status" value="3"/>
</dbReference>
<evidence type="ECO:0000256" key="3">
    <source>
        <dbReference type="PROSITE-ProRule" id="PRU00221"/>
    </source>
</evidence>
<keyword evidence="5" id="KW-1185">Reference proteome</keyword>
<dbReference type="STRING" id="75913.A0A0K0FZS7"/>
<dbReference type="PROSITE" id="PS50294">
    <property type="entry name" value="WD_REPEATS_REGION"/>
    <property type="match status" value="2"/>
</dbReference>
<keyword evidence="1 3" id="KW-0853">WD repeat</keyword>
<feature type="repeat" description="WD" evidence="3">
    <location>
        <begin position="510"/>
        <end position="545"/>
    </location>
</feature>
<reference evidence="5" key="1">
    <citation type="submission" date="2014-07" db="EMBL/GenBank/DDBJ databases">
        <authorList>
            <person name="Martin A.A"/>
            <person name="De Silva N."/>
        </authorList>
    </citation>
    <scope>NUCLEOTIDE SEQUENCE</scope>
</reference>
<dbReference type="PANTHER" id="PTHR19878:SF8">
    <property type="entry name" value="AUTOPHAGY-RELATED 16, ISOFORM F"/>
    <property type="match status" value="1"/>
</dbReference>
<evidence type="ECO:0000313" key="5">
    <source>
        <dbReference type="Proteomes" id="UP000035680"/>
    </source>
</evidence>
<sequence>MVEESSTFRDVIVERLQQRNRNQSQLNNYISTYKNLVEEYKNLSLRLARHQLNRQWSPTPSSTTQLSSDLSFELLEEKNKVRMYEQEIDKLKNDNSLLNDTLKKKDTEINRLKQELKEEIDARNLLHDDYLELNLRANVLNEKLADMTKDYATILDQYNKLKIKEIEWYNVEVERENQRQREKMLQEALGKNTITREDNNSIKEIPLTNSGDSNSSFEYVPEDQYKLPALGTLTGYDLLINKCVDKQRIAEFDDVADVLWSKDGDFLYTASSDKILKRFKFDNEKITKINTYRKAKKGLNRLDLCEDKGLILGASNDTCTYIWNISNETVRYTFTGHSDAVMSAKFFDLNKKVVSGGRDRVIKIWDLCRQQIIRNFLPGTTVLDILDAPEMASCFLSGHVRKEVHIWDDRSHGSESQAYITFEDKVTSLHEVPGTMQVLCSIADETLSLIDIRNMMELHSYSAEQFRISSDHSKCTVSPNGRYIATGSANGLIFIWNVQSTKLEKILPVKDAHEGAVVSIAWHPFGNYLATGDKKQTVCIWGSGY</sequence>